<keyword evidence="7" id="KW-1185">Reference proteome</keyword>
<reference evidence="6 7" key="1">
    <citation type="submission" date="2020-08" db="EMBL/GenBank/DDBJ databases">
        <title>Genomic Encyclopedia of Type Strains, Phase IV (KMG-IV): sequencing the most valuable type-strain genomes for metagenomic binning, comparative biology and taxonomic classification.</title>
        <authorList>
            <person name="Goeker M."/>
        </authorList>
    </citation>
    <scope>NUCLEOTIDE SEQUENCE [LARGE SCALE GENOMIC DNA]</scope>
    <source>
        <strain evidence="6 7">DSM 26287</strain>
    </source>
</reference>
<proteinExistence type="inferred from homology"/>
<dbReference type="AlphaFoldDB" id="A0A7X0TT63"/>
<gene>
    <name evidence="6" type="ORF">HNQ55_001412</name>
</gene>
<dbReference type="InterPro" id="IPR012893">
    <property type="entry name" value="HipA-like_C"/>
</dbReference>
<evidence type="ECO:0000256" key="3">
    <source>
        <dbReference type="ARBA" id="ARBA00022777"/>
    </source>
</evidence>
<evidence type="ECO:0000259" key="4">
    <source>
        <dbReference type="Pfam" id="PF07804"/>
    </source>
</evidence>
<protein>
    <submittedName>
        <fullName evidence="6">Serine/threonine-protein kinase HipA</fullName>
        <ecNumber evidence="6">2.7.11.1</ecNumber>
    </submittedName>
</protein>
<dbReference type="NCBIfam" id="TIGR03071">
    <property type="entry name" value="couple_hipA"/>
    <property type="match status" value="1"/>
</dbReference>
<feature type="domain" description="HipA-like C-terminal" evidence="4">
    <location>
        <begin position="156"/>
        <end position="405"/>
    </location>
</feature>
<comment type="caution">
    <text evidence="6">The sequence shown here is derived from an EMBL/GenBank/DDBJ whole genome shotgun (WGS) entry which is preliminary data.</text>
</comment>
<organism evidence="6 7">
    <name type="scientific">Thalassotalea piscium</name>
    <dbReference type="NCBI Taxonomy" id="1230533"/>
    <lineage>
        <taxon>Bacteria</taxon>
        <taxon>Pseudomonadati</taxon>
        <taxon>Pseudomonadota</taxon>
        <taxon>Gammaproteobacteria</taxon>
        <taxon>Alteromonadales</taxon>
        <taxon>Colwelliaceae</taxon>
        <taxon>Thalassotalea</taxon>
    </lineage>
</organism>
<evidence type="ECO:0000256" key="1">
    <source>
        <dbReference type="ARBA" id="ARBA00010164"/>
    </source>
</evidence>
<dbReference type="InterPro" id="IPR052028">
    <property type="entry name" value="HipA_Ser/Thr_kinase"/>
</dbReference>
<dbReference type="InterPro" id="IPR017508">
    <property type="entry name" value="HipA_N1"/>
</dbReference>
<dbReference type="Pfam" id="PF13657">
    <property type="entry name" value="Couple_hipA"/>
    <property type="match status" value="1"/>
</dbReference>
<dbReference type="Proteomes" id="UP000537141">
    <property type="component" value="Unassembled WGS sequence"/>
</dbReference>
<keyword evidence="3 6" id="KW-0418">Kinase</keyword>
<accession>A0A7X0TT63</accession>
<evidence type="ECO:0000256" key="2">
    <source>
        <dbReference type="ARBA" id="ARBA00022679"/>
    </source>
</evidence>
<evidence type="ECO:0000313" key="6">
    <source>
        <dbReference type="EMBL" id="MBB6542912.1"/>
    </source>
</evidence>
<sequence length="443" mass="49723">MAKRKVSALTIWMNAEFVGTWRIKSGVDELQYAEEWLENPRGRPLSLSLPFTPGNQPIKGDIVSFYFDNLLPDSRDIRDRLARRFSTASTKVFDLLVELGRDCVGAIQLLPEGEKPQNIKQIQYKPLNEQQVAGILNKAVDTYPLGRLDDDDELRISLAGAQEKTALLWHNNQWCEPLGETPTTHIFKLPMGLVGNMKADMEASVENEWLCSKIIAEFGVPIAHCDMGSFAGKKALIVERFDRKLSSDGSWIIRLPQEDFCQATGLSSLLKYQSDGGLSIDDCMKLLASSENAAIDKQHFFKAQIVFYLLAATDGHAKNFSVTHLPENKYKLTPLYDVLSIHPLIGNKANQIAKQKVKMAMAIRGSKNYYQLQKIQYRHFIQQGKAVGFTEAEVIELIDSVIRVFDTVIENVSTNLPEGFPTNISNKIFVGMKTQANKLSVHT</sequence>
<comment type="similarity">
    <text evidence="1">Belongs to the HipA Ser/Thr kinase family.</text>
</comment>
<name>A0A7X0TT63_9GAMM</name>
<keyword evidence="2 6" id="KW-0808">Transferase</keyword>
<dbReference type="EC" id="2.7.11.1" evidence="6"/>
<dbReference type="Pfam" id="PF07804">
    <property type="entry name" value="HipA_C"/>
    <property type="match status" value="1"/>
</dbReference>
<evidence type="ECO:0000259" key="5">
    <source>
        <dbReference type="Pfam" id="PF13657"/>
    </source>
</evidence>
<dbReference type="RefSeq" id="WP_184423720.1">
    <property type="nucleotide sequence ID" value="NZ_AP027362.1"/>
</dbReference>
<dbReference type="GO" id="GO:0004674">
    <property type="term" value="F:protein serine/threonine kinase activity"/>
    <property type="evidence" value="ECO:0007669"/>
    <property type="project" value="UniProtKB-EC"/>
</dbReference>
<dbReference type="PANTHER" id="PTHR37419">
    <property type="entry name" value="SERINE/THREONINE-PROTEIN KINASE TOXIN HIPA"/>
    <property type="match status" value="1"/>
</dbReference>
<evidence type="ECO:0000313" key="7">
    <source>
        <dbReference type="Proteomes" id="UP000537141"/>
    </source>
</evidence>
<dbReference type="CDD" id="cd17808">
    <property type="entry name" value="HipA_Ec_like"/>
    <property type="match status" value="1"/>
</dbReference>
<dbReference type="EMBL" id="JACHHU010000008">
    <property type="protein sequence ID" value="MBB6542912.1"/>
    <property type="molecule type" value="Genomic_DNA"/>
</dbReference>
<dbReference type="GO" id="GO:0005829">
    <property type="term" value="C:cytosol"/>
    <property type="evidence" value="ECO:0007669"/>
    <property type="project" value="TreeGrafter"/>
</dbReference>
<dbReference type="PANTHER" id="PTHR37419:SF1">
    <property type="entry name" value="SERINE_THREONINE-PROTEIN KINASE TOXIN HIPA"/>
    <property type="match status" value="1"/>
</dbReference>
<feature type="domain" description="HipA N-terminal subdomain 1" evidence="5">
    <location>
        <begin position="9"/>
        <end position="109"/>
    </location>
</feature>
<dbReference type="Gene3D" id="1.10.1070.20">
    <property type="match status" value="1"/>
</dbReference>